<feature type="transmembrane region" description="Helical" evidence="1">
    <location>
        <begin position="38"/>
        <end position="59"/>
    </location>
</feature>
<reference evidence="3" key="1">
    <citation type="journal article" date="2012" name="Nature">
        <title>A physical, genetic and functional sequence assembly of the barley genome.</title>
        <authorList>
            <consortium name="The International Barley Genome Sequencing Consortium"/>
            <person name="Mayer K.F."/>
            <person name="Waugh R."/>
            <person name="Brown J.W."/>
            <person name="Schulman A."/>
            <person name="Langridge P."/>
            <person name="Platzer M."/>
            <person name="Fincher G.B."/>
            <person name="Muehlbauer G.J."/>
            <person name="Sato K."/>
            <person name="Close T.J."/>
            <person name="Wise R.P."/>
            <person name="Stein N."/>
        </authorList>
    </citation>
    <scope>NUCLEOTIDE SEQUENCE [LARGE SCALE GENOMIC DNA]</scope>
    <source>
        <strain evidence="3">cv. Morex</strain>
    </source>
</reference>
<evidence type="ECO:0000313" key="3">
    <source>
        <dbReference type="Proteomes" id="UP000011116"/>
    </source>
</evidence>
<evidence type="ECO:0000313" key="2">
    <source>
        <dbReference type="EnsemblPlants" id="HORVU.MOREX.r3.5HG0444680.1.CDS1"/>
    </source>
</evidence>
<dbReference type="EnsemblPlants" id="HORVU.MOREX.r3.5HG0444680.1">
    <property type="protein sequence ID" value="HORVU.MOREX.r3.5HG0444680.1.CDS1"/>
    <property type="gene ID" value="HORVU.MOREX.r3.5HG0444680"/>
</dbReference>
<dbReference type="Gramene" id="HORVU.MOREX.r2.5HG0368280.1">
    <property type="protein sequence ID" value="HORVU.MOREX.r2.5HG0368280.1.CDS.1"/>
    <property type="gene ID" value="HORVU.MOREX.r2.5HG0368280"/>
</dbReference>
<name>A0A8I6YPA8_HORVV</name>
<reference evidence="2" key="2">
    <citation type="submission" date="2020-10" db="EMBL/GenBank/DDBJ databases">
        <authorList>
            <person name="Scholz U."/>
            <person name="Mascher M."/>
            <person name="Fiebig A."/>
        </authorList>
    </citation>
    <scope>NUCLEOTIDE SEQUENCE [LARGE SCALE GENOMIC DNA]</scope>
    <source>
        <strain evidence="2">cv. Morex</strain>
    </source>
</reference>
<feature type="transmembrane region" description="Helical" evidence="1">
    <location>
        <begin position="79"/>
        <end position="96"/>
    </location>
</feature>
<evidence type="ECO:0000256" key="1">
    <source>
        <dbReference type="SAM" id="Phobius"/>
    </source>
</evidence>
<dbReference type="Gramene" id="HORVU.MOREX.r3.5HG0444680.1">
    <property type="protein sequence ID" value="HORVU.MOREX.r3.5HG0444680.1.CDS1"/>
    <property type="gene ID" value="HORVU.MOREX.r3.5HG0444680"/>
</dbReference>
<dbReference type="AlphaFoldDB" id="A0A8I6YPA8"/>
<keyword evidence="3" id="KW-1185">Reference proteome</keyword>
<organism evidence="2 3">
    <name type="scientific">Hordeum vulgare subsp. vulgare</name>
    <name type="common">Domesticated barley</name>
    <dbReference type="NCBI Taxonomy" id="112509"/>
    <lineage>
        <taxon>Eukaryota</taxon>
        <taxon>Viridiplantae</taxon>
        <taxon>Streptophyta</taxon>
        <taxon>Embryophyta</taxon>
        <taxon>Tracheophyta</taxon>
        <taxon>Spermatophyta</taxon>
        <taxon>Magnoliopsida</taxon>
        <taxon>Liliopsida</taxon>
        <taxon>Poales</taxon>
        <taxon>Poaceae</taxon>
        <taxon>BOP clade</taxon>
        <taxon>Pooideae</taxon>
        <taxon>Triticodae</taxon>
        <taxon>Triticeae</taxon>
        <taxon>Hordeinae</taxon>
        <taxon>Hordeum</taxon>
    </lineage>
</organism>
<reference evidence="2" key="3">
    <citation type="submission" date="2022-01" db="UniProtKB">
        <authorList>
            <consortium name="EnsemblPlants"/>
        </authorList>
    </citation>
    <scope>IDENTIFICATION</scope>
    <source>
        <strain evidence="2">subsp. vulgare</strain>
    </source>
</reference>
<dbReference type="Proteomes" id="UP000011116">
    <property type="component" value="Chromosome 5H"/>
</dbReference>
<keyword evidence="1" id="KW-0812">Transmembrane</keyword>
<proteinExistence type="predicted"/>
<accession>A0A8I6YPA8</accession>
<protein>
    <submittedName>
        <fullName evidence="2">Uncharacterized protein</fullName>
    </submittedName>
</protein>
<sequence>MPLSLHWMNNILWLPIPVIQQIMIRFKMVGTHLTRRTLIILLPLKILNLLVIYLHKSYFLLNFITMFNYLGNTPFEKNFYCWTLCFHALLYFLHHLH</sequence>
<keyword evidence="1" id="KW-0472">Membrane</keyword>
<keyword evidence="1" id="KW-1133">Transmembrane helix</keyword>